<dbReference type="Gramene" id="ONI09632">
    <property type="protein sequence ID" value="ONI09632"/>
    <property type="gene ID" value="PRUPE_4G000900"/>
</dbReference>
<name>A0A251PDG4_PRUPE</name>
<dbReference type="EMBL" id="CM007654">
    <property type="protein sequence ID" value="ONI09632.1"/>
    <property type="molecule type" value="Genomic_DNA"/>
</dbReference>
<evidence type="ECO:0000313" key="1">
    <source>
        <dbReference type="EMBL" id="ONI09632.1"/>
    </source>
</evidence>
<evidence type="ECO:0000313" key="2">
    <source>
        <dbReference type="Proteomes" id="UP000006882"/>
    </source>
</evidence>
<sequence length="76" mass="8523">MSTLYRKADLPRPTKVIGAMPLGPKHCCRRNSAGARLRHDNYEHHANLHMLSGPTFSFAANCMICNKQIAKLLAFE</sequence>
<organism evidence="1 2">
    <name type="scientific">Prunus persica</name>
    <name type="common">Peach</name>
    <name type="synonym">Amygdalus persica</name>
    <dbReference type="NCBI Taxonomy" id="3760"/>
    <lineage>
        <taxon>Eukaryota</taxon>
        <taxon>Viridiplantae</taxon>
        <taxon>Streptophyta</taxon>
        <taxon>Embryophyta</taxon>
        <taxon>Tracheophyta</taxon>
        <taxon>Spermatophyta</taxon>
        <taxon>Magnoliopsida</taxon>
        <taxon>eudicotyledons</taxon>
        <taxon>Gunneridae</taxon>
        <taxon>Pentapetalae</taxon>
        <taxon>rosids</taxon>
        <taxon>fabids</taxon>
        <taxon>Rosales</taxon>
        <taxon>Rosaceae</taxon>
        <taxon>Amygdaloideae</taxon>
        <taxon>Amygdaleae</taxon>
        <taxon>Prunus</taxon>
    </lineage>
</organism>
<dbReference type="Proteomes" id="UP000006882">
    <property type="component" value="Chromosome G4"/>
</dbReference>
<reference evidence="1 2" key="1">
    <citation type="journal article" date="2013" name="Nat. Genet.">
        <title>The high-quality draft genome of peach (Prunus persica) identifies unique patterns of genetic diversity, domestication and genome evolution.</title>
        <authorList>
            <consortium name="International Peach Genome Initiative"/>
            <person name="Verde I."/>
            <person name="Abbott A.G."/>
            <person name="Scalabrin S."/>
            <person name="Jung S."/>
            <person name="Shu S."/>
            <person name="Marroni F."/>
            <person name="Zhebentyayeva T."/>
            <person name="Dettori M.T."/>
            <person name="Grimwood J."/>
            <person name="Cattonaro F."/>
            <person name="Zuccolo A."/>
            <person name="Rossini L."/>
            <person name="Jenkins J."/>
            <person name="Vendramin E."/>
            <person name="Meisel L.A."/>
            <person name="Decroocq V."/>
            <person name="Sosinski B."/>
            <person name="Prochnik S."/>
            <person name="Mitros T."/>
            <person name="Policriti A."/>
            <person name="Cipriani G."/>
            <person name="Dondini L."/>
            <person name="Ficklin S."/>
            <person name="Goodstein D.M."/>
            <person name="Xuan P."/>
            <person name="Del Fabbro C."/>
            <person name="Aramini V."/>
            <person name="Copetti D."/>
            <person name="Gonzalez S."/>
            <person name="Horner D.S."/>
            <person name="Falchi R."/>
            <person name="Lucas S."/>
            <person name="Mica E."/>
            <person name="Maldonado J."/>
            <person name="Lazzari B."/>
            <person name="Bielenberg D."/>
            <person name="Pirona R."/>
            <person name="Miculan M."/>
            <person name="Barakat A."/>
            <person name="Testolin R."/>
            <person name="Stella A."/>
            <person name="Tartarini S."/>
            <person name="Tonutti P."/>
            <person name="Arus P."/>
            <person name="Orellana A."/>
            <person name="Wells C."/>
            <person name="Main D."/>
            <person name="Vizzotto G."/>
            <person name="Silva H."/>
            <person name="Salamini F."/>
            <person name="Schmutz J."/>
            <person name="Morgante M."/>
            <person name="Rokhsar D.S."/>
        </authorList>
    </citation>
    <scope>NUCLEOTIDE SEQUENCE [LARGE SCALE GENOMIC DNA]</scope>
    <source>
        <strain evidence="2">cv. Nemared</strain>
    </source>
</reference>
<protein>
    <submittedName>
        <fullName evidence="1">Uncharacterized protein</fullName>
    </submittedName>
</protein>
<proteinExistence type="predicted"/>
<keyword evidence="2" id="KW-1185">Reference proteome</keyword>
<dbReference type="AlphaFoldDB" id="A0A251PDG4"/>
<accession>A0A251PDG4</accession>
<gene>
    <name evidence="1" type="ORF">PRUPE_4G000900</name>
</gene>